<dbReference type="EMBL" id="JAUTAS010000001">
    <property type="protein sequence ID" value="MDQ1107252.1"/>
    <property type="molecule type" value="Genomic_DNA"/>
</dbReference>
<evidence type="ECO:0000313" key="4">
    <source>
        <dbReference type="EMBL" id="MDQ1107252.1"/>
    </source>
</evidence>
<feature type="region of interest" description="Disordered" evidence="2">
    <location>
        <begin position="511"/>
        <end position="564"/>
    </location>
</feature>
<protein>
    <recommendedName>
        <fullName evidence="3">Transglycosylase SLT domain-containing protein</fullName>
    </recommendedName>
</protein>
<organism evidence="4 5">
    <name type="scientific">Stenotrophomonas rhizophila</name>
    <dbReference type="NCBI Taxonomy" id="216778"/>
    <lineage>
        <taxon>Bacteria</taxon>
        <taxon>Pseudomonadati</taxon>
        <taxon>Pseudomonadota</taxon>
        <taxon>Gammaproteobacteria</taxon>
        <taxon>Lysobacterales</taxon>
        <taxon>Lysobacteraceae</taxon>
        <taxon>Stenotrophomonas</taxon>
    </lineage>
</organism>
<evidence type="ECO:0000313" key="5">
    <source>
        <dbReference type="Proteomes" id="UP001226084"/>
    </source>
</evidence>
<evidence type="ECO:0000256" key="2">
    <source>
        <dbReference type="SAM" id="MobiDB-lite"/>
    </source>
</evidence>
<sequence>MNFSPRNFFGRMTPGWQDMSEQDQGALTRRGLLAAGLGMLSAKNGGNFGASLSDGIQSGLLAVDQSVQGMENARYKKEILARTRQGMERNAAIEQAQQGVLNSDGSINSEKWAELARYDPDGALDLRNKAQPQAKWDPMEIAYKNPRTGEPGYLSVLRNLGTQEIRDLQGNVISQGFLSQDPFGSQPQMPTSGLLAQDMVPTLEQAVMQIESGGNPAAVSPKGAMGTMQTMPSTLTDPGYGVAPARDRSPAEMERVGKDYLSAMMNQYGDPRLGLAAYNWGPGNVDRAMRTHGGDVDAVLANAPAETRDYVPKVLALAQGGQGSPQIGWKPAKADKERESYRTLKADEIASLGLPSGTVAQMGPTGQIQIVNKPRDMPGGGAGQVIDNGDGTTTYIPAGKTSEGERNASGFFNRMVEANNEMQRLEGAGYDPTNRRDYYTAGGEVLNPLATDEGQQYRQAQNNWVRANLRKESGAAIGKDEMEQERRTYFPIPGDSPAVIAQKARARQVTERGMRSAAGSALPAPAPQGANAARGANSPAPGTVEGGYRFKGGNPADKKNWERI</sequence>
<name>A0AAP5E8P5_9GAMM</name>
<dbReference type="AlphaFoldDB" id="A0AAP5E8P5"/>
<feature type="domain" description="Transglycosylase SLT" evidence="3">
    <location>
        <begin position="201"/>
        <end position="293"/>
    </location>
</feature>
<dbReference type="Pfam" id="PF01464">
    <property type="entry name" value="SLT"/>
    <property type="match status" value="1"/>
</dbReference>
<dbReference type="InterPro" id="IPR008258">
    <property type="entry name" value="Transglycosylase_SLT_dom_1"/>
</dbReference>
<feature type="compositionally biased region" description="Low complexity" evidence="2">
    <location>
        <begin position="516"/>
        <end position="530"/>
    </location>
</feature>
<evidence type="ECO:0000256" key="1">
    <source>
        <dbReference type="ARBA" id="ARBA00007734"/>
    </source>
</evidence>
<evidence type="ECO:0000259" key="3">
    <source>
        <dbReference type="Pfam" id="PF01464"/>
    </source>
</evidence>
<dbReference type="SUPFAM" id="SSF53955">
    <property type="entry name" value="Lysozyme-like"/>
    <property type="match status" value="1"/>
</dbReference>
<dbReference type="CDD" id="cd00254">
    <property type="entry name" value="LT-like"/>
    <property type="match status" value="1"/>
</dbReference>
<comment type="similarity">
    <text evidence="1">Belongs to the transglycosylase Slt family.</text>
</comment>
<dbReference type="Gene3D" id="1.10.530.10">
    <property type="match status" value="1"/>
</dbReference>
<dbReference type="InterPro" id="IPR023346">
    <property type="entry name" value="Lysozyme-like_dom_sf"/>
</dbReference>
<gene>
    <name evidence="4" type="ORF">QE424_000411</name>
</gene>
<dbReference type="Proteomes" id="UP001226084">
    <property type="component" value="Unassembled WGS sequence"/>
</dbReference>
<dbReference type="PANTHER" id="PTHR37423:SF2">
    <property type="entry name" value="MEMBRANE-BOUND LYTIC MUREIN TRANSGLYCOSYLASE C"/>
    <property type="match status" value="1"/>
</dbReference>
<comment type="caution">
    <text evidence="4">The sequence shown here is derived from an EMBL/GenBank/DDBJ whole genome shotgun (WGS) entry which is preliminary data.</text>
</comment>
<accession>A0AAP5E8P5</accession>
<reference evidence="4" key="1">
    <citation type="submission" date="2023-07" db="EMBL/GenBank/DDBJ databases">
        <title>Functional and genomic diversity of the sorghum phyllosphere microbiome.</title>
        <authorList>
            <person name="Shade A."/>
        </authorList>
    </citation>
    <scope>NUCLEOTIDE SEQUENCE</scope>
    <source>
        <strain evidence="4">SORGH_AS_0457</strain>
    </source>
</reference>
<dbReference type="RefSeq" id="WP_307105970.1">
    <property type="nucleotide sequence ID" value="NZ_JAUTAS010000001.1"/>
</dbReference>
<dbReference type="PANTHER" id="PTHR37423">
    <property type="entry name" value="SOLUBLE LYTIC MUREIN TRANSGLYCOSYLASE-RELATED"/>
    <property type="match status" value="1"/>
</dbReference>
<proteinExistence type="inferred from homology"/>